<comment type="caution">
    <text evidence="2">The sequence shown here is derived from an EMBL/GenBank/DDBJ whole genome shotgun (WGS) entry which is preliminary data.</text>
</comment>
<gene>
    <name evidence="2" type="ORF">S01H1_29612</name>
</gene>
<dbReference type="AlphaFoldDB" id="X0TWH7"/>
<evidence type="ECO:0000313" key="2">
    <source>
        <dbReference type="EMBL" id="GAF91531.1"/>
    </source>
</evidence>
<dbReference type="EMBL" id="BARS01018173">
    <property type="protein sequence ID" value="GAF91531.1"/>
    <property type="molecule type" value="Genomic_DNA"/>
</dbReference>
<name>X0TWH7_9ZZZZ</name>
<reference evidence="2" key="1">
    <citation type="journal article" date="2014" name="Front. Microbiol.">
        <title>High frequency of phylogenetically diverse reductive dehalogenase-homologous genes in deep subseafloor sedimentary metagenomes.</title>
        <authorList>
            <person name="Kawai M."/>
            <person name="Futagami T."/>
            <person name="Toyoda A."/>
            <person name="Takaki Y."/>
            <person name="Nishi S."/>
            <person name="Hori S."/>
            <person name="Arai W."/>
            <person name="Tsubouchi T."/>
            <person name="Morono Y."/>
            <person name="Uchiyama I."/>
            <person name="Ito T."/>
            <person name="Fujiyama A."/>
            <person name="Inagaki F."/>
            <person name="Takami H."/>
        </authorList>
    </citation>
    <scope>NUCLEOTIDE SEQUENCE</scope>
    <source>
        <strain evidence="2">Expedition CK06-06</strain>
    </source>
</reference>
<feature type="region of interest" description="Disordered" evidence="1">
    <location>
        <begin position="1"/>
        <end position="29"/>
    </location>
</feature>
<protein>
    <submittedName>
        <fullName evidence="2">Uncharacterized protein</fullName>
    </submittedName>
</protein>
<organism evidence="2">
    <name type="scientific">marine sediment metagenome</name>
    <dbReference type="NCBI Taxonomy" id="412755"/>
    <lineage>
        <taxon>unclassified sequences</taxon>
        <taxon>metagenomes</taxon>
        <taxon>ecological metagenomes</taxon>
    </lineage>
</organism>
<sequence length="29" mass="2927">TESSQADESPPDEGSADSAETEGTPSDTE</sequence>
<evidence type="ECO:0000256" key="1">
    <source>
        <dbReference type="SAM" id="MobiDB-lite"/>
    </source>
</evidence>
<feature type="non-terminal residue" evidence="2">
    <location>
        <position position="1"/>
    </location>
</feature>
<proteinExistence type="predicted"/>
<accession>X0TWH7</accession>